<gene>
    <name evidence="1" type="ORF">AB5J52_16775</name>
</gene>
<evidence type="ECO:0000313" key="1">
    <source>
        <dbReference type="EMBL" id="XDQ43783.1"/>
    </source>
</evidence>
<protein>
    <recommendedName>
        <fullName evidence="2">Secreted protein</fullName>
    </recommendedName>
</protein>
<proteinExistence type="predicted"/>
<name>A0AB39QK26_9ACTN</name>
<accession>A0AB39QK26</accession>
<organism evidence="1">
    <name type="scientific">Streptomyces sp. R39</name>
    <dbReference type="NCBI Taxonomy" id="3238631"/>
    <lineage>
        <taxon>Bacteria</taxon>
        <taxon>Bacillati</taxon>
        <taxon>Actinomycetota</taxon>
        <taxon>Actinomycetes</taxon>
        <taxon>Kitasatosporales</taxon>
        <taxon>Streptomycetaceae</taxon>
        <taxon>Streptomyces</taxon>
    </lineage>
</organism>
<dbReference type="RefSeq" id="WP_308401910.1">
    <property type="nucleotide sequence ID" value="NZ_CP163441.1"/>
</dbReference>
<dbReference type="AlphaFoldDB" id="A0AB39QK26"/>
<sequence>MREEIGDIMQKLKKAAAVALMVGGIGVVGGGVASANDGPHVIVDNLQVARCHQEFSGGTAFAPVGGAVTGDEHQNIGNFCANVR</sequence>
<dbReference type="EMBL" id="CP163441">
    <property type="protein sequence ID" value="XDQ43783.1"/>
    <property type="molecule type" value="Genomic_DNA"/>
</dbReference>
<evidence type="ECO:0008006" key="2">
    <source>
        <dbReference type="Google" id="ProtNLM"/>
    </source>
</evidence>
<dbReference type="GeneID" id="301465190"/>
<reference evidence="1" key="1">
    <citation type="submission" date="2024-07" db="EMBL/GenBank/DDBJ databases">
        <authorList>
            <person name="Yu S.T."/>
        </authorList>
    </citation>
    <scope>NUCLEOTIDE SEQUENCE</scope>
    <source>
        <strain evidence="1">R39</strain>
    </source>
</reference>